<evidence type="ECO:0000313" key="3">
    <source>
        <dbReference type="EMBL" id="CCG85779.1"/>
    </source>
</evidence>
<dbReference type="AlphaFoldDB" id="V5Z443"/>
<reference evidence="3 4" key="1">
    <citation type="journal article" date="2013" name="Syst. Appl. Microbiol.">
        <title>Phylogenetic position and virulence apparatus of the pear flower necrosis pathogen Erwinia piriflorinigrans CFBP 5888T as assessed by comparative genomics.</title>
        <authorList>
            <person name="Smits T.H."/>
            <person name="Rezzonico F."/>
            <person name="Lopez M.M."/>
            <person name="Blom J."/>
            <person name="Goesmann A."/>
            <person name="Frey J.E."/>
            <person name="Duffy B."/>
        </authorList>
    </citation>
    <scope>NUCLEOTIDE SEQUENCE [LARGE SCALE GENOMIC DNA]</scope>
    <source>
        <strain evidence="4">CFBP5888</strain>
    </source>
</reference>
<feature type="domain" description="Integrase catalytic" evidence="2">
    <location>
        <begin position="10"/>
        <end position="38"/>
    </location>
</feature>
<accession>V5Z443</accession>
<dbReference type="SUPFAM" id="SSF53098">
    <property type="entry name" value="Ribonuclease H-like"/>
    <property type="match status" value="1"/>
</dbReference>
<feature type="region of interest" description="Disordered" evidence="1">
    <location>
        <begin position="29"/>
        <end position="51"/>
    </location>
</feature>
<dbReference type="Proteomes" id="UP000018217">
    <property type="component" value="Unassembled WGS sequence"/>
</dbReference>
<proteinExistence type="predicted"/>
<dbReference type="Pfam" id="PF13683">
    <property type="entry name" value="rve_3"/>
    <property type="match status" value="1"/>
</dbReference>
<sequence length="51" mass="5972">MSERAQVPVTEDAQEKIEHWRQEYNQYRPHTSLNNQTPAEFARSLQTGADL</sequence>
<evidence type="ECO:0000256" key="1">
    <source>
        <dbReference type="SAM" id="MobiDB-lite"/>
    </source>
</evidence>
<evidence type="ECO:0000259" key="2">
    <source>
        <dbReference type="Pfam" id="PF13683"/>
    </source>
</evidence>
<keyword evidence="4" id="KW-1185">Reference proteome</keyword>
<name>V5Z443_9GAMM</name>
<organism evidence="3 4">
    <name type="scientific">Erwinia piriflorinigrans CFBP 5888</name>
    <dbReference type="NCBI Taxonomy" id="1161919"/>
    <lineage>
        <taxon>Bacteria</taxon>
        <taxon>Pseudomonadati</taxon>
        <taxon>Pseudomonadota</taxon>
        <taxon>Gammaproteobacteria</taxon>
        <taxon>Enterobacterales</taxon>
        <taxon>Erwiniaceae</taxon>
        <taxon>Erwinia</taxon>
    </lineage>
</organism>
<evidence type="ECO:0000313" key="4">
    <source>
        <dbReference type="Proteomes" id="UP000018217"/>
    </source>
</evidence>
<dbReference type="InterPro" id="IPR001584">
    <property type="entry name" value="Integrase_cat-core"/>
</dbReference>
<dbReference type="GO" id="GO:0015074">
    <property type="term" value="P:DNA integration"/>
    <property type="evidence" value="ECO:0007669"/>
    <property type="project" value="InterPro"/>
</dbReference>
<gene>
    <name evidence="3" type="ORF">EPIR_0414</name>
</gene>
<protein>
    <submittedName>
        <fullName evidence="3">Insertion element IS407 uncharacterized 31,7 kDa protein ORF1</fullName>
    </submittedName>
</protein>
<dbReference type="InterPro" id="IPR012337">
    <property type="entry name" value="RNaseH-like_sf"/>
</dbReference>
<comment type="caution">
    <text evidence="3">The sequence shown here is derived from an EMBL/GenBank/DDBJ whole genome shotgun (WGS) entry which is preliminary data.</text>
</comment>
<dbReference type="EMBL" id="CAHS01000006">
    <property type="protein sequence ID" value="CCG85779.1"/>
    <property type="molecule type" value="Genomic_DNA"/>
</dbReference>